<evidence type="ECO:0000313" key="5">
    <source>
        <dbReference type="EMBL" id="NVN40040.1"/>
    </source>
</evidence>
<protein>
    <submittedName>
        <fullName evidence="5">Glycine oxidase ThiO</fullName>
        <ecNumber evidence="5">1.4.3.19</ecNumber>
    </submittedName>
</protein>
<dbReference type="Gene3D" id="3.50.50.60">
    <property type="entry name" value="FAD/NAD(P)-binding domain"/>
    <property type="match status" value="1"/>
</dbReference>
<dbReference type="Pfam" id="PF01266">
    <property type="entry name" value="DAO"/>
    <property type="match status" value="1"/>
</dbReference>
<dbReference type="PANTHER" id="PTHR13847">
    <property type="entry name" value="SARCOSINE DEHYDROGENASE-RELATED"/>
    <property type="match status" value="1"/>
</dbReference>
<dbReference type="RefSeq" id="WP_176613016.1">
    <property type="nucleotide sequence ID" value="NZ_JABXXR010000025.1"/>
</dbReference>
<comment type="pathway">
    <text evidence="1">Cofactor biosynthesis; thiamine diphosphate biosynthesis.</text>
</comment>
<organism evidence="5 6">
    <name type="scientific">Ameyamaea chiangmaiensis</name>
    <dbReference type="NCBI Taxonomy" id="442969"/>
    <lineage>
        <taxon>Bacteria</taxon>
        <taxon>Pseudomonadati</taxon>
        <taxon>Pseudomonadota</taxon>
        <taxon>Alphaproteobacteria</taxon>
        <taxon>Acetobacterales</taxon>
        <taxon>Acetobacteraceae</taxon>
        <taxon>Ameyamaea</taxon>
    </lineage>
</organism>
<dbReference type="SUPFAM" id="SSF51971">
    <property type="entry name" value="Nucleotide-binding domain"/>
    <property type="match status" value="1"/>
</dbReference>
<dbReference type="EMBL" id="JABXXR010000025">
    <property type="protein sequence ID" value="NVN40040.1"/>
    <property type="molecule type" value="Genomic_DNA"/>
</dbReference>
<dbReference type="GO" id="GO:0009229">
    <property type="term" value="P:thiamine diphosphate biosynthetic process"/>
    <property type="evidence" value="ECO:0007669"/>
    <property type="project" value="UniProtKB-UniPathway"/>
</dbReference>
<dbReference type="InterPro" id="IPR006076">
    <property type="entry name" value="FAD-dep_OxRdtase"/>
</dbReference>
<evidence type="ECO:0000256" key="1">
    <source>
        <dbReference type="ARBA" id="ARBA00004948"/>
    </source>
</evidence>
<dbReference type="InterPro" id="IPR012727">
    <property type="entry name" value="Gly_oxidase_ThiO"/>
</dbReference>
<evidence type="ECO:0000256" key="2">
    <source>
        <dbReference type="ARBA" id="ARBA00022977"/>
    </source>
</evidence>
<sequence length="323" mass="34788">MTQLDIVVRGAGVAGLVTATELADRGARVTVLETGPDIGSGASWKAGGMLAPWCEAESAPDEVTADSLGSVDWWAAHVPSVQRNGSLVVAPPRDVGDISRFGRRTQAFETLAEEAIGTLEPDLLGRFSKALFFPREGHVDPREALRTLRAGIEARGGSVLTGVPRAEAERASGVDWTIDCTGLAARSHLTELRGVRGEMLLLRCPDVILHRPVRMLHPRIPIYIVPRADHVFMVGATMVESENAGGMTLRSMTDLLNAAYVLHPAFADAEILETGVGLRPSFRDNVPRVRQDGRTIMVNGMYRHGFLLSPARARTVAELVFGG</sequence>
<name>A0A850PBY8_9PROT</name>
<gene>
    <name evidence="5" type="primary">thiO</name>
    <name evidence="5" type="ORF">HUK82_05610</name>
</gene>
<dbReference type="Gene3D" id="3.30.9.10">
    <property type="entry name" value="D-Amino Acid Oxidase, subunit A, domain 2"/>
    <property type="match status" value="1"/>
</dbReference>
<dbReference type="Proteomes" id="UP000585665">
    <property type="component" value="Unassembled WGS sequence"/>
</dbReference>
<dbReference type="EC" id="1.4.3.19" evidence="5"/>
<feature type="domain" description="FAD dependent oxidoreductase" evidence="4">
    <location>
        <begin position="5"/>
        <end position="319"/>
    </location>
</feature>
<dbReference type="PANTHER" id="PTHR13847:SF289">
    <property type="entry name" value="GLYCINE OXIDASE"/>
    <property type="match status" value="1"/>
</dbReference>
<dbReference type="GO" id="GO:0009228">
    <property type="term" value="P:thiamine biosynthetic process"/>
    <property type="evidence" value="ECO:0007669"/>
    <property type="project" value="UniProtKB-KW"/>
</dbReference>
<dbReference type="AlphaFoldDB" id="A0A850PBY8"/>
<evidence type="ECO:0000259" key="4">
    <source>
        <dbReference type="Pfam" id="PF01266"/>
    </source>
</evidence>
<dbReference type="GO" id="GO:0050660">
    <property type="term" value="F:flavin adenine dinucleotide binding"/>
    <property type="evidence" value="ECO:0007669"/>
    <property type="project" value="InterPro"/>
</dbReference>
<keyword evidence="2" id="KW-0784">Thiamine biosynthesis</keyword>
<evidence type="ECO:0000256" key="3">
    <source>
        <dbReference type="ARBA" id="ARBA00023002"/>
    </source>
</evidence>
<dbReference type="UniPathway" id="UPA00060"/>
<dbReference type="SUPFAM" id="SSF54373">
    <property type="entry name" value="FAD-linked reductases, C-terminal domain"/>
    <property type="match status" value="1"/>
</dbReference>
<keyword evidence="6" id="KW-1185">Reference proteome</keyword>
<reference evidence="5 6" key="1">
    <citation type="submission" date="2020-06" db="EMBL/GenBank/DDBJ databases">
        <title>Description of novel acetic acid bacteria.</title>
        <authorList>
            <person name="Sombolestani A."/>
        </authorList>
    </citation>
    <scope>NUCLEOTIDE SEQUENCE [LARGE SCALE GENOMIC DNA]</scope>
    <source>
        <strain evidence="5 6">LMG 27010</strain>
    </source>
</reference>
<accession>A0A850PBY8</accession>
<comment type="caution">
    <text evidence="5">The sequence shown here is derived from an EMBL/GenBank/DDBJ whole genome shotgun (WGS) entry which is preliminary data.</text>
</comment>
<dbReference type="InterPro" id="IPR036188">
    <property type="entry name" value="FAD/NAD-bd_sf"/>
</dbReference>
<dbReference type="NCBIfam" id="TIGR02352">
    <property type="entry name" value="thiamin_ThiO"/>
    <property type="match status" value="1"/>
</dbReference>
<dbReference type="GO" id="GO:0005737">
    <property type="term" value="C:cytoplasm"/>
    <property type="evidence" value="ECO:0007669"/>
    <property type="project" value="TreeGrafter"/>
</dbReference>
<proteinExistence type="predicted"/>
<dbReference type="GO" id="GO:0043799">
    <property type="term" value="F:glycine oxidase activity"/>
    <property type="evidence" value="ECO:0007669"/>
    <property type="project" value="UniProtKB-EC"/>
</dbReference>
<evidence type="ECO:0000313" key="6">
    <source>
        <dbReference type="Proteomes" id="UP000585665"/>
    </source>
</evidence>
<keyword evidence="3 5" id="KW-0560">Oxidoreductase</keyword>